<dbReference type="EMBL" id="MG250483">
    <property type="protein sequence ID" value="AUE22715.1"/>
    <property type="molecule type" value="Genomic_DNA"/>
</dbReference>
<proteinExistence type="predicted"/>
<accession>A0A2H4YFF8</accession>
<organism evidence="1 2">
    <name type="scientific">Aeromonas phage Ah1</name>
    <dbReference type="NCBI Taxonomy" id="2053701"/>
    <lineage>
        <taxon>Viruses</taxon>
        <taxon>Duplodnaviria</taxon>
        <taxon>Heunggongvirae</taxon>
        <taxon>Uroviricota</taxon>
        <taxon>Caudoviricetes</taxon>
        <taxon>Pantevenvirales</taxon>
        <taxon>Straboviridae</taxon>
        <taxon>Cinqassovirus</taxon>
        <taxon>Cinqassovirus ah1</taxon>
    </lineage>
</organism>
<protein>
    <submittedName>
        <fullName evidence="1">Uncharacterized protein</fullName>
    </submittedName>
</protein>
<dbReference type="Proteomes" id="UP000240934">
    <property type="component" value="Segment"/>
</dbReference>
<sequence length="78" mass="8553">MKLVCILDQDEDGSFSGRVYGLNGICIFAGNRSEYPSVVALEAAKAHIEASKEMNFEIFVDNNAGIIENDQHVFSITV</sequence>
<evidence type="ECO:0000313" key="1">
    <source>
        <dbReference type="EMBL" id="AUE22715.1"/>
    </source>
</evidence>
<dbReference type="SUPFAM" id="SSF143100">
    <property type="entry name" value="TTHA1013/TTHA0281-like"/>
    <property type="match status" value="1"/>
</dbReference>
<dbReference type="InterPro" id="IPR035069">
    <property type="entry name" value="TTHA1013/TTHA0281-like"/>
</dbReference>
<name>A0A2H4YFF8_9CAUD</name>
<keyword evidence="2" id="KW-1185">Reference proteome</keyword>
<evidence type="ECO:0000313" key="2">
    <source>
        <dbReference type="Proteomes" id="UP000240934"/>
    </source>
</evidence>
<reference evidence="1 2" key="1">
    <citation type="submission" date="2017-10" db="EMBL/GenBank/DDBJ databases">
        <title>Antibacterial composition for extension of chilled fish shelf life and decreasing of risk of food-borne infections, bacteriophage strains for its preparation.</title>
        <authorList>
            <person name="Zulkarneev E.R."/>
            <person name="Aleshkin A.V."/>
            <person name="Rubalsky O.V."/>
            <person name="Kiseleva I.A."/>
            <person name="Rubalskii E.O."/>
            <person name="Lebedev S.N."/>
        </authorList>
    </citation>
    <scope>NUCLEOTIDE SEQUENCE [LARGE SCALE GENOMIC DNA]</scope>
</reference>
<gene>
    <name evidence="1" type="ORF">Ah1_00195</name>
</gene>